<protein>
    <submittedName>
        <fullName evidence="1">Uncharacterized protein</fullName>
    </submittedName>
</protein>
<keyword evidence="2" id="KW-1185">Reference proteome</keyword>
<evidence type="ECO:0000313" key="2">
    <source>
        <dbReference type="Proteomes" id="UP001430919"/>
    </source>
</evidence>
<dbReference type="EMBL" id="JAJJMO010000001">
    <property type="protein sequence ID" value="MCC9070748.1"/>
    <property type="molecule type" value="Genomic_DNA"/>
</dbReference>
<organism evidence="1 2">
    <name type="scientific">Flavobacterium pisciphilum</name>
    <dbReference type="NCBI Taxonomy" id="2893755"/>
    <lineage>
        <taxon>Bacteria</taxon>
        <taxon>Pseudomonadati</taxon>
        <taxon>Bacteroidota</taxon>
        <taxon>Flavobacteriia</taxon>
        <taxon>Flavobacteriales</taxon>
        <taxon>Flavobacteriaceae</taxon>
        <taxon>Flavobacterium</taxon>
    </lineage>
</organism>
<dbReference type="RefSeq" id="WP_229987417.1">
    <property type="nucleotide sequence ID" value="NZ_JAJJMO010000001.1"/>
</dbReference>
<proteinExistence type="predicted"/>
<evidence type="ECO:0000313" key="1">
    <source>
        <dbReference type="EMBL" id="MCC9070748.1"/>
    </source>
</evidence>
<dbReference type="Proteomes" id="UP001430919">
    <property type="component" value="Unassembled WGS sequence"/>
</dbReference>
<accession>A0ABS8MPQ5</accession>
<comment type="caution">
    <text evidence="1">The sequence shown here is derived from an EMBL/GenBank/DDBJ whole genome shotgun (WGS) entry which is preliminary data.</text>
</comment>
<gene>
    <name evidence="1" type="ORF">LNQ49_03920</name>
</gene>
<sequence length="60" mass="6704">MCHSNITAGEPALQGGELWFLGPDSVMLNFRSGRYGAETIDHEDVVIEYWECLGFAVELE</sequence>
<name>A0ABS8MPQ5_9FLAO</name>
<reference evidence="1" key="1">
    <citation type="submission" date="2021-11" db="EMBL/GenBank/DDBJ databases">
        <title>Description of novel Flavobacterium species.</title>
        <authorList>
            <person name="Saticioglu I.B."/>
            <person name="Ay H."/>
            <person name="Altun S."/>
            <person name="Duman M."/>
        </authorList>
    </citation>
    <scope>NUCLEOTIDE SEQUENCE</scope>
    <source>
        <strain evidence="1">F-65</strain>
    </source>
</reference>